<dbReference type="EMBL" id="JAUDFV010000154">
    <property type="protein sequence ID" value="KAL2715908.1"/>
    <property type="molecule type" value="Genomic_DNA"/>
</dbReference>
<feature type="compositionally biased region" description="Basic and acidic residues" evidence="1">
    <location>
        <begin position="119"/>
        <end position="136"/>
    </location>
</feature>
<evidence type="ECO:0000256" key="1">
    <source>
        <dbReference type="SAM" id="MobiDB-lite"/>
    </source>
</evidence>
<gene>
    <name evidence="2" type="ORF">V1478_013584</name>
</gene>
<feature type="region of interest" description="Disordered" evidence="1">
    <location>
        <begin position="148"/>
        <end position="176"/>
    </location>
</feature>
<proteinExistence type="predicted"/>
<reference evidence="2 3" key="1">
    <citation type="journal article" date="2024" name="Ann. Entomol. Soc. Am.">
        <title>Genomic analyses of the southern and eastern yellowjacket wasps (Hymenoptera: Vespidae) reveal evolutionary signatures of social life.</title>
        <authorList>
            <person name="Catto M.A."/>
            <person name="Caine P.B."/>
            <person name="Orr S.E."/>
            <person name="Hunt B.G."/>
            <person name="Goodisman M.A.D."/>
        </authorList>
    </citation>
    <scope>NUCLEOTIDE SEQUENCE [LARGE SCALE GENOMIC DNA]</scope>
    <source>
        <strain evidence="2">233</strain>
        <tissue evidence="2">Head and thorax</tissue>
    </source>
</reference>
<sequence>MRSYKSVSNSDDDDSPTRRVNDGRIRVLWNAKHRSMSDTTVIGKDDSIRVRTDRGDVVEVDTSMINASDKTAPDAFPSFASLPLFFQIPFRLAATKTYLALRYNKILKDPIDRGQTGRRLAEGKERKGGKEGRFESKSVFELDSAEDNYLSSRTHAPQTGPADRTRPGPAGKPCVKGKYMSFVESTKSTNVSRELQV</sequence>
<comment type="caution">
    <text evidence="2">The sequence shown here is derived from an EMBL/GenBank/DDBJ whole genome shotgun (WGS) entry which is preliminary data.</text>
</comment>
<dbReference type="AlphaFoldDB" id="A0ABD2A5I8"/>
<dbReference type="Proteomes" id="UP001607302">
    <property type="component" value="Unassembled WGS sequence"/>
</dbReference>
<organism evidence="2 3">
    <name type="scientific">Vespula squamosa</name>
    <name type="common">Southern yellow jacket</name>
    <name type="synonym">Wasp</name>
    <dbReference type="NCBI Taxonomy" id="30214"/>
    <lineage>
        <taxon>Eukaryota</taxon>
        <taxon>Metazoa</taxon>
        <taxon>Ecdysozoa</taxon>
        <taxon>Arthropoda</taxon>
        <taxon>Hexapoda</taxon>
        <taxon>Insecta</taxon>
        <taxon>Pterygota</taxon>
        <taxon>Neoptera</taxon>
        <taxon>Endopterygota</taxon>
        <taxon>Hymenoptera</taxon>
        <taxon>Apocrita</taxon>
        <taxon>Aculeata</taxon>
        <taxon>Vespoidea</taxon>
        <taxon>Vespidae</taxon>
        <taxon>Vespinae</taxon>
        <taxon>Vespula</taxon>
    </lineage>
</organism>
<evidence type="ECO:0000313" key="3">
    <source>
        <dbReference type="Proteomes" id="UP001607302"/>
    </source>
</evidence>
<protein>
    <submittedName>
        <fullName evidence="2">Uncharacterized protein</fullName>
    </submittedName>
</protein>
<feature type="region of interest" description="Disordered" evidence="1">
    <location>
        <begin position="116"/>
        <end position="136"/>
    </location>
</feature>
<accession>A0ABD2A5I8</accession>
<name>A0ABD2A5I8_VESSQ</name>
<evidence type="ECO:0000313" key="2">
    <source>
        <dbReference type="EMBL" id="KAL2715908.1"/>
    </source>
</evidence>
<keyword evidence="3" id="KW-1185">Reference proteome</keyword>